<evidence type="ECO:0000313" key="3">
    <source>
        <dbReference type="Proteomes" id="UP000808337"/>
    </source>
</evidence>
<reference evidence="2 3" key="1">
    <citation type="submission" date="2020-10" db="EMBL/GenBank/DDBJ databases">
        <title>Connecting structure to function with the recovery of over 1000 high-quality activated sludge metagenome-assembled genomes encoding full-length rRNA genes using long-read sequencing.</title>
        <authorList>
            <person name="Singleton C.M."/>
            <person name="Petriglieri F."/>
            <person name="Kristensen J.M."/>
            <person name="Kirkegaard R.H."/>
            <person name="Michaelsen T.Y."/>
            <person name="Andersen M.H."/>
            <person name="Karst S.M."/>
            <person name="Dueholm M.S."/>
            <person name="Nielsen P.H."/>
            <person name="Albertsen M."/>
        </authorList>
    </citation>
    <scope>NUCLEOTIDE SEQUENCE [LARGE SCALE GENOMIC DNA]</scope>
    <source>
        <strain evidence="2">Ribe_18-Q3-R11-54_MAXAC.273</strain>
    </source>
</reference>
<accession>A0A9D7SVJ8</accession>
<dbReference type="EMBL" id="JADKGY010000006">
    <property type="protein sequence ID" value="MBK9982490.1"/>
    <property type="molecule type" value="Genomic_DNA"/>
</dbReference>
<dbReference type="AlphaFoldDB" id="A0A9D7SVJ8"/>
<organism evidence="2 3">
    <name type="scientific">Candidatus Opimibacter skivensis</name>
    <dbReference type="NCBI Taxonomy" id="2982028"/>
    <lineage>
        <taxon>Bacteria</taxon>
        <taxon>Pseudomonadati</taxon>
        <taxon>Bacteroidota</taxon>
        <taxon>Saprospiria</taxon>
        <taxon>Saprospirales</taxon>
        <taxon>Saprospiraceae</taxon>
        <taxon>Candidatus Opimibacter</taxon>
    </lineage>
</organism>
<evidence type="ECO:0000313" key="2">
    <source>
        <dbReference type="EMBL" id="MBK9982490.1"/>
    </source>
</evidence>
<dbReference type="Pfam" id="PF00535">
    <property type="entry name" value="Glycos_transf_2"/>
    <property type="match status" value="1"/>
</dbReference>
<dbReference type="PANTHER" id="PTHR22916">
    <property type="entry name" value="GLYCOSYLTRANSFERASE"/>
    <property type="match status" value="1"/>
</dbReference>
<comment type="caution">
    <text evidence="2">The sequence shown here is derived from an EMBL/GenBank/DDBJ whole genome shotgun (WGS) entry which is preliminary data.</text>
</comment>
<dbReference type="InterPro" id="IPR029044">
    <property type="entry name" value="Nucleotide-diphossugar_trans"/>
</dbReference>
<protein>
    <submittedName>
        <fullName evidence="2">Glycosyltransferase</fullName>
    </submittedName>
</protein>
<sequence>MKVSILIPVYNAEKYLEECIVSALNQTYPDIEIIAVNDGSTDGSISILEKYSDQIRIVNKTQGGVASARNAGIKIATGEWIKLLDNDDVLYPNAIAEMLISAGTIAFEDKILYSNVDYIDASGKVIGHLIEPNYNGLDDFDRNTILLDHNIGIPSTWLIHKSVIEHCGLFDEITEHDDYEYHLRACLLHHCQFHLVEKKTVKYRFHAQQFTWQVMRKFQNQDVIVDTILAKLDEDQQKKYRLALQRLRANRSVFEKTAHWIKPILKYMPIKLEIRLRTIYLQIAEYKKSKHDRNFL</sequence>
<feature type="domain" description="Glycosyltransferase 2-like" evidence="1">
    <location>
        <begin position="4"/>
        <end position="166"/>
    </location>
</feature>
<dbReference type="Proteomes" id="UP000808337">
    <property type="component" value="Unassembled WGS sequence"/>
</dbReference>
<dbReference type="SUPFAM" id="SSF53448">
    <property type="entry name" value="Nucleotide-diphospho-sugar transferases"/>
    <property type="match status" value="1"/>
</dbReference>
<dbReference type="GO" id="GO:0016758">
    <property type="term" value="F:hexosyltransferase activity"/>
    <property type="evidence" value="ECO:0007669"/>
    <property type="project" value="UniProtKB-ARBA"/>
</dbReference>
<proteinExistence type="predicted"/>
<dbReference type="InterPro" id="IPR001173">
    <property type="entry name" value="Glyco_trans_2-like"/>
</dbReference>
<evidence type="ECO:0000259" key="1">
    <source>
        <dbReference type="Pfam" id="PF00535"/>
    </source>
</evidence>
<dbReference type="Gene3D" id="3.90.550.10">
    <property type="entry name" value="Spore Coat Polysaccharide Biosynthesis Protein SpsA, Chain A"/>
    <property type="match status" value="1"/>
</dbReference>
<name>A0A9D7SVJ8_9BACT</name>
<dbReference type="PANTHER" id="PTHR22916:SF3">
    <property type="entry name" value="UDP-GLCNAC:BETAGAL BETA-1,3-N-ACETYLGLUCOSAMINYLTRANSFERASE-LIKE PROTEIN 1"/>
    <property type="match status" value="1"/>
</dbReference>
<gene>
    <name evidence="2" type="ORF">IPP15_08705</name>
</gene>